<dbReference type="InterPro" id="IPR047620">
    <property type="entry name" value="M17_PepB-like_N"/>
</dbReference>
<accession>A0A502JI32</accession>
<dbReference type="SUPFAM" id="SSF53187">
    <property type="entry name" value="Zn-dependent exopeptidases"/>
    <property type="match status" value="1"/>
</dbReference>
<evidence type="ECO:0000256" key="4">
    <source>
        <dbReference type="ARBA" id="ARBA00022670"/>
    </source>
</evidence>
<keyword evidence="5 8" id="KW-0479">Metal-binding</keyword>
<dbReference type="GO" id="GO:0006508">
    <property type="term" value="P:proteolysis"/>
    <property type="evidence" value="ECO:0007669"/>
    <property type="project" value="UniProtKB-UniRule"/>
</dbReference>
<keyword evidence="7 8" id="KW-0464">Manganese</keyword>
<dbReference type="Proteomes" id="UP000317926">
    <property type="component" value="Unassembled WGS sequence"/>
</dbReference>
<keyword evidence="2 8" id="KW-0031">Aminopeptidase</keyword>
<proteinExistence type="inferred from homology"/>
<feature type="active site" evidence="8">
    <location>
        <position position="284"/>
    </location>
</feature>
<dbReference type="InterPro" id="IPR008330">
    <property type="entry name" value="Pept_M17_PepB"/>
</dbReference>
<dbReference type="InterPro" id="IPR000819">
    <property type="entry name" value="Peptidase_M17_C"/>
</dbReference>
<evidence type="ECO:0000256" key="7">
    <source>
        <dbReference type="ARBA" id="ARBA00023211"/>
    </source>
</evidence>
<dbReference type="InterPro" id="IPR011356">
    <property type="entry name" value="Leucine_aapep/pepB"/>
</dbReference>
<dbReference type="AlphaFoldDB" id="A0A502JI32"/>
<dbReference type="HAMAP" id="MF_00504">
    <property type="entry name" value="Aminopeptidase_M17"/>
    <property type="match status" value="1"/>
</dbReference>
<feature type="binding site" evidence="8">
    <location>
        <position position="203"/>
    </location>
    <ligand>
        <name>Mn(2+)</name>
        <dbReference type="ChEBI" id="CHEBI:29035"/>
        <label>2</label>
    </ligand>
</feature>
<dbReference type="PANTHER" id="PTHR11963">
    <property type="entry name" value="LEUCINE AMINOPEPTIDASE-RELATED"/>
    <property type="match status" value="1"/>
</dbReference>
<keyword evidence="6 8" id="KW-0378">Hydrolase</keyword>
<reference evidence="10 11" key="1">
    <citation type="submission" date="2019-01" db="EMBL/GenBank/DDBJ databases">
        <title>Comparative genomic analysis identifies haemin-independent Haemophilus haemolyticus: a formal re-classification of Haemophilus intermedius.</title>
        <authorList>
            <person name="Harris T.M."/>
            <person name="Price E.P."/>
            <person name="Sarovich D.S."/>
            <person name="Norskov-Lauritsen N."/>
            <person name="Beissbarth J."/>
            <person name="Chang A.B."/>
            <person name="Smith-Vaughan H.C."/>
        </authorList>
    </citation>
    <scope>NUCLEOTIDE SEQUENCE [LARGE SCALE GENOMIC DNA]</scope>
    <source>
        <strain evidence="10 11">PN24</strain>
    </source>
</reference>
<evidence type="ECO:0000256" key="3">
    <source>
        <dbReference type="ARBA" id="ARBA00022490"/>
    </source>
</evidence>
<evidence type="ECO:0000313" key="11">
    <source>
        <dbReference type="Proteomes" id="UP000317926"/>
    </source>
</evidence>
<comment type="caution">
    <text evidence="10">The sequence shown here is derived from an EMBL/GenBank/DDBJ whole genome shotgun (WGS) entry which is preliminary data.</text>
</comment>
<organism evidence="10 11">
    <name type="scientific">Haemophilus haemolyticus</name>
    <dbReference type="NCBI Taxonomy" id="726"/>
    <lineage>
        <taxon>Bacteria</taxon>
        <taxon>Pseudomonadati</taxon>
        <taxon>Pseudomonadota</taxon>
        <taxon>Gammaproteobacteria</taxon>
        <taxon>Pasteurellales</taxon>
        <taxon>Pasteurellaceae</taxon>
        <taxon>Haemophilus</taxon>
    </lineage>
</organism>
<keyword evidence="3 8" id="KW-0963">Cytoplasm</keyword>
<keyword evidence="4 8" id="KW-0645">Protease</keyword>
<evidence type="ECO:0000313" key="10">
    <source>
        <dbReference type="EMBL" id="TPG97924.1"/>
    </source>
</evidence>
<evidence type="ECO:0000256" key="8">
    <source>
        <dbReference type="HAMAP-Rule" id="MF_00504"/>
    </source>
</evidence>
<protein>
    <recommendedName>
        <fullName evidence="8">Peptidase B</fullName>
        <ecNumber evidence="8">3.4.11.23</ecNumber>
    </recommendedName>
    <alternativeName>
        <fullName evidence="8">Aminopeptidase B</fullName>
    </alternativeName>
</protein>
<sequence>MEIILSYQQANAVWGEKTILSFNDKQATIHLQNNEKTDRTLIQRAARKLRNIGIQEVELLGDNWALESCWAFYQGFYTAKQDYSIEFPHLDDEPQDELLARIECSDFVREIINEPAQNLTPVKLAEHAAEFILNQSDIYNKKSAVSFQIVSGEELEQQGYHGIWTVGKGSANPPAMLQLDFNPTNDPNAPILACLVGKGITFDSGGYSLKPSDGMSTMRTDMGGAALLTGALGLAITRGLNQRVKLYLCCAENLVSSHAFKLGDIITYRNGITAEVLNTDAEGRLVLADGLIEADNQHPKFIIDCATLTGAAKVALGNDYHAALSMDDNLVAKLFQSAQDENEPFWRLPFEDFHRSQISSSFADIANIGSVPVGAGASTATAFLSYFIKNYQKNWLHIDCAATYRKSGSDLWGVGATGIGIQTLANLLLLKSEE</sequence>
<feature type="binding site" evidence="8">
    <location>
        <position position="282"/>
    </location>
    <ligand>
        <name>Mn(2+)</name>
        <dbReference type="ChEBI" id="CHEBI:29035"/>
        <label>1</label>
    </ligand>
</feature>
<dbReference type="CDD" id="cd00433">
    <property type="entry name" value="Peptidase_M17"/>
    <property type="match status" value="1"/>
</dbReference>
<feature type="domain" description="Cytosol aminopeptidase" evidence="9">
    <location>
        <begin position="278"/>
        <end position="285"/>
    </location>
</feature>
<dbReference type="EMBL" id="SDPK01000033">
    <property type="protein sequence ID" value="TPG97924.1"/>
    <property type="molecule type" value="Genomic_DNA"/>
</dbReference>
<dbReference type="PIRSF" id="PIRSF036388">
    <property type="entry name" value="Ctsl_amnpptdse_B"/>
    <property type="match status" value="1"/>
</dbReference>
<evidence type="ECO:0000256" key="5">
    <source>
        <dbReference type="ARBA" id="ARBA00022723"/>
    </source>
</evidence>
<dbReference type="PROSITE" id="PS00631">
    <property type="entry name" value="CYTOSOL_AP"/>
    <property type="match status" value="1"/>
</dbReference>
<comment type="catalytic activity">
    <reaction evidence="8">
        <text>Release of an N-terminal amino acid, Xaa, from a peptide or arylamide. Xaa is preferably Glu or Asp but may be other amino acids, including Leu, Met, His, Cys and Gln.</text>
        <dbReference type="EC" id="3.4.11.23"/>
    </reaction>
</comment>
<comment type="function">
    <text evidence="8">Probably plays an important role in intracellular peptide degradation.</text>
</comment>
<dbReference type="PRINTS" id="PR00481">
    <property type="entry name" value="LAMNOPPTDASE"/>
</dbReference>
<dbReference type="RefSeq" id="WP_140520082.1">
    <property type="nucleotide sequence ID" value="NZ_JACBKC010000033.1"/>
</dbReference>
<feature type="active site" evidence="8">
    <location>
        <position position="210"/>
    </location>
</feature>
<dbReference type="GO" id="GO:0070006">
    <property type="term" value="F:metalloaminopeptidase activity"/>
    <property type="evidence" value="ECO:0007669"/>
    <property type="project" value="InterPro"/>
</dbReference>
<evidence type="ECO:0000256" key="6">
    <source>
        <dbReference type="ARBA" id="ARBA00022801"/>
    </source>
</evidence>
<dbReference type="NCBIfam" id="NF003450">
    <property type="entry name" value="PRK05015.1"/>
    <property type="match status" value="1"/>
</dbReference>
<feature type="binding site" evidence="8">
    <location>
        <position position="221"/>
    </location>
    <ligand>
        <name>Mn(2+)</name>
        <dbReference type="ChEBI" id="CHEBI:29035"/>
        <label>2</label>
    </ligand>
</feature>
<dbReference type="EC" id="3.4.11.23" evidence="8"/>
<feature type="binding site" evidence="8">
    <location>
        <position position="198"/>
    </location>
    <ligand>
        <name>Mn(2+)</name>
        <dbReference type="ChEBI" id="CHEBI:29035"/>
        <label>2</label>
    </ligand>
</feature>
<evidence type="ECO:0000259" key="9">
    <source>
        <dbReference type="PROSITE" id="PS00631"/>
    </source>
</evidence>
<dbReference type="Pfam" id="PF00883">
    <property type="entry name" value="Peptidase_M17"/>
    <property type="match status" value="1"/>
</dbReference>
<evidence type="ECO:0000256" key="1">
    <source>
        <dbReference type="ARBA" id="ARBA00009528"/>
    </source>
</evidence>
<dbReference type="PANTHER" id="PTHR11963:SF20">
    <property type="entry name" value="PEPTIDASE B"/>
    <property type="match status" value="1"/>
</dbReference>
<dbReference type="GO" id="GO:0030145">
    <property type="term" value="F:manganese ion binding"/>
    <property type="evidence" value="ECO:0007669"/>
    <property type="project" value="UniProtKB-UniRule"/>
</dbReference>
<gene>
    <name evidence="8 10" type="primary">pepB</name>
    <name evidence="10" type="ORF">EUX55_06655</name>
</gene>
<dbReference type="GO" id="GO:0005737">
    <property type="term" value="C:cytoplasm"/>
    <property type="evidence" value="ECO:0007669"/>
    <property type="project" value="UniProtKB-SubCell"/>
</dbReference>
<comment type="subcellular location">
    <subcellularLocation>
        <location evidence="8">Cytoplasm</location>
    </subcellularLocation>
</comment>
<feature type="binding site" evidence="8">
    <location>
        <position position="280"/>
    </location>
    <ligand>
        <name>Mn(2+)</name>
        <dbReference type="ChEBI" id="CHEBI:29035"/>
        <label>1</label>
    </ligand>
</feature>
<evidence type="ECO:0000256" key="2">
    <source>
        <dbReference type="ARBA" id="ARBA00022438"/>
    </source>
</evidence>
<feature type="binding site" evidence="8">
    <location>
        <position position="282"/>
    </location>
    <ligand>
        <name>Mn(2+)</name>
        <dbReference type="ChEBI" id="CHEBI:29035"/>
        <label>2</label>
    </ligand>
</feature>
<comment type="similarity">
    <text evidence="1 8">Belongs to the peptidase M17 family.</text>
</comment>
<comment type="cofactor">
    <cofactor evidence="8">
        <name>Mn(2+)</name>
        <dbReference type="ChEBI" id="CHEBI:29035"/>
    </cofactor>
    <text evidence="8">Binds 2 manganese ions per subunit.</text>
</comment>
<name>A0A502JI32_HAEHA</name>
<dbReference type="Pfam" id="PF12404">
    <property type="entry name" value="DUF3663"/>
    <property type="match status" value="1"/>
</dbReference>
<dbReference type="Gene3D" id="3.40.630.10">
    <property type="entry name" value="Zn peptidases"/>
    <property type="match status" value="1"/>
</dbReference>
<feature type="binding site" evidence="8">
    <location>
        <position position="203"/>
    </location>
    <ligand>
        <name>Mn(2+)</name>
        <dbReference type="ChEBI" id="CHEBI:29035"/>
        <label>1</label>
    </ligand>
</feature>
<comment type="subunit">
    <text evidence="8">Homohexamer.</text>
</comment>